<dbReference type="RefSeq" id="WP_251912221.1">
    <property type="nucleotide sequence ID" value="NZ_JAMRXG010000005.1"/>
</dbReference>
<organism evidence="1 2">
    <name type="scientific">Nocardia pulmonis</name>
    <dbReference type="NCBI Taxonomy" id="2951408"/>
    <lineage>
        <taxon>Bacteria</taxon>
        <taxon>Bacillati</taxon>
        <taxon>Actinomycetota</taxon>
        <taxon>Actinomycetes</taxon>
        <taxon>Mycobacteriales</taxon>
        <taxon>Nocardiaceae</taxon>
        <taxon>Nocardia</taxon>
    </lineage>
</organism>
<protein>
    <submittedName>
        <fullName evidence="1">Uncharacterized protein</fullName>
    </submittedName>
</protein>
<gene>
    <name evidence="1" type="ORF">NDR86_13735</name>
</gene>
<dbReference type="Proteomes" id="UP001139157">
    <property type="component" value="Unassembled WGS sequence"/>
</dbReference>
<keyword evidence="2" id="KW-1185">Reference proteome</keyword>
<name>A0A9X2IY32_9NOCA</name>
<comment type="caution">
    <text evidence="1">The sequence shown here is derived from an EMBL/GenBank/DDBJ whole genome shotgun (WGS) entry which is preliminary data.</text>
</comment>
<dbReference type="AlphaFoldDB" id="A0A9X2IY32"/>
<reference evidence="1" key="1">
    <citation type="submission" date="2022-06" db="EMBL/GenBank/DDBJ databases">
        <title>Novel species in genus nocardia.</title>
        <authorList>
            <person name="Li F."/>
        </authorList>
    </citation>
    <scope>NUCLEOTIDE SEQUENCE</scope>
    <source>
        <strain evidence="1">CDC141</strain>
    </source>
</reference>
<accession>A0A9X2IY32</accession>
<sequence length="227" mass="24912">MESVPRKPYSTRAPIVARLHRLPTAQGLTVPFITRCHRGQRIPIWGSIDPGRMRVVWQLALCQVCAEPFDHRVVVMVRPGDWLRRIGPEAGLHPECAAYSIRACPMLASRMAHYRSTPALARVVPCGDPLCLPCRWASHAAVAESDDRTGKPADAWYAVWLAASDYTVIDRPGDEHTPALTGVQLAGVRPLAIRKVRDAAPGAEHADRPNALDVAAAALAFDRILNR</sequence>
<dbReference type="EMBL" id="JAMRXG010000005">
    <property type="protein sequence ID" value="MCM6774535.1"/>
    <property type="molecule type" value="Genomic_DNA"/>
</dbReference>
<proteinExistence type="predicted"/>
<evidence type="ECO:0000313" key="1">
    <source>
        <dbReference type="EMBL" id="MCM6774535.1"/>
    </source>
</evidence>
<evidence type="ECO:0000313" key="2">
    <source>
        <dbReference type="Proteomes" id="UP001139157"/>
    </source>
</evidence>